<dbReference type="GO" id="GO:0050661">
    <property type="term" value="F:NADP binding"/>
    <property type="evidence" value="ECO:0007669"/>
    <property type="project" value="InterPro"/>
</dbReference>
<dbReference type="GO" id="GO:0006740">
    <property type="term" value="P:NADPH regeneration"/>
    <property type="evidence" value="ECO:0007669"/>
    <property type="project" value="InterPro"/>
</dbReference>
<evidence type="ECO:0000313" key="3">
    <source>
        <dbReference type="EMBL" id="MPL71648.1"/>
    </source>
</evidence>
<dbReference type="Gene3D" id="3.40.50.720">
    <property type="entry name" value="NAD(P)-binding Rossmann-like Domain"/>
    <property type="match status" value="1"/>
</dbReference>
<dbReference type="GO" id="GO:0008823">
    <property type="term" value="F:cupric reductase (NADH) activity"/>
    <property type="evidence" value="ECO:0007669"/>
    <property type="project" value="TreeGrafter"/>
</dbReference>
<dbReference type="GO" id="GO:0052851">
    <property type="term" value="F:ferric-chelate reductase (NADPH) activity"/>
    <property type="evidence" value="ECO:0007669"/>
    <property type="project" value="TreeGrafter"/>
</dbReference>
<dbReference type="InterPro" id="IPR010185">
    <property type="entry name" value="NpdG"/>
</dbReference>
<dbReference type="PANTHER" id="PTHR14239">
    <property type="entry name" value="DUDULIN-RELATED"/>
    <property type="match status" value="1"/>
</dbReference>
<dbReference type="InterPro" id="IPR051267">
    <property type="entry name" value="STEAP_metalloreductase"/>
</dbReference>
<protein>
    <recommendedName>
        <fullName evidence="2">Pyrroline-5-carboxylate reductase catalytic N-terminal domain-containing protein</fullName>
    </recommendedName>
</protein>
<dbReference type="EMBL" id="VSSQ01000060">
    <property type="protein sequence ID" value="MPL71648.1"/>
    <property type="molecule type" value="Genomic_DNA"/>
</dbReference>
<evidence type="ECO:0000256" key="1">
    <source>
        <dbReference type="ARBA" id="ARBA00023002"/>
    </source>
</evidence>
<organism evidence="3">
    <name type="scientific">bioreactor metagenome</name>
    <dbReference type="NCBI Taxonomy" id="1076179"/>
    <lineage>
        <taxon>unclassified sequences</taxon>
        <taxon>metagenomes</taxon>
        <taxon>ecological metagenomes</taxon>
    </lineage>
</organism>
<comment type="caution">
    <text evidence="3">The sequence shown here is derived from an EMBL/GenBank/DDBJ whole genome shotgun (WGS) entry which is preliminary data.</text>
</comment>
<name>A0A644TXI9_9ZZZZ</name>
<evidence type="ECO:0000259" key="2">
    <source>
        <dbReference type="Pfam" id="PF03807"/>
    </source>
</evidence>
<dbReference type="Pfam" id="PF03807">
    <property type="entry name" value="F420_oxidored"/>
    <property type="match status" value="1"/>
</dbReference>
<dbReference type="InterPro" id="IPR036291">
    <property type="entry name" value="NAD(P)-bd_dom_sf"/>
</dbReference>
<dbReference type="GO" id="GO:0070967">
    <property type="term" value="F:coenzyme F420 binding"/>
    <property type="evidence" value="ECO:0007669"/>
    <property type="project" value="InterPro"/>
</dbReference>
<feature type="domain" description="Pyrroline-5-carboxylate reductase catalytic N-terminal" evidence="2">
    <location>
        <begin position="12"/>
        <end position="116"/>
    </location>
</feature>
<dbReference type="AlphaFoldDB" id="A0A644TXI9"/>
<accession>A0A644TXI9</accession>
<proteinExistence type="predicted"/>
<dbReference type="InterPro" id="IPR028939">
    <property type="entry name" value="P5C_Rdtase_cat_N"/>
</dbReference>
<reference evidence="3" key="1">
    <citation type="submission" date="2019-08" db="EMBL/GenBank/DDBJ databases">
        <authorList>
            <person name="Kucharzyk K."/>
            <person name="Murdoch R.W."/>
            <person name="Higgins S."/>
            <person name="Loffler F."/>
        </authorList>
    </citation>
    <scope>NUCLEOTIDE SEQUENCE</scope>
</reference>
<dbReference type="SUPFAM" id="SSF51735">
    <property type="entry name" value="NAD(P)-binding Rossmann-fold domains"/>
    <property type="match status" value="1"/>
</dbReference>
<dbReference type="GO" id="GO:0016651">
    <property type="term" value="F:oxidoreductase activity, acting on NAD(P)H"/>
    <property type="evidence" value="ECO:0007669"/>
    <property type="project" value="InterPro"/>
</dbReference>
<dbReference type="PANTHER" id="PTHR14239:SF0">
    <property type="entry name" value="F420-DEPENDENT NADP REDUCTASE"/>
    <property type="match status" value="1"/>
</dbReference>
<dbReference type="GO" id="GO:0015677">
    <property type="term" value="P:copper ion import"/>
    <property type="evidence" value="ECO:0007669"/>
    <property type="project" value="TreeGrafter"/>
</dbReference>
<dbReference type="NCBIfam" id="TIGR01915">
    <property type="entry name" value="npdG"/>
    <property type="match status" value="1"/>
</dbReference>
<sequence length="234" mass="24871">MSEMVQKTIRYRVGIIGGTGNIGEGLARRICIGGKYDVSLGSRDPIKAATAADGVTCCLAERKCEIGGICSGGTNASVCDADIIILSVPFDKVESTIETIGKSAFENKIVVSLINPMLRFPKEKYFLPDRPAEGSAALAIQKMLPASAKLTTAFNNVASGKWMELDEELDYSVCVCGDDEEAKRIVMELVASVSKLVPLDAGPLACAATIESITPLVITLAMRNGLKDVGVYFK</sequence>
<dbReference type="GO" id="GO:0005886">
    <property type="term" value="C:plasma membrane"/>
    <property type="evidence" value="ECO:0007669"/>
    <property type="project" value="TreeGrafter"/>
</dbReference>
<keyword evidence="1" id="KW-0560">Oxidoreductase</keyword>
<gene>
    <name evidence="3" type="ORF">SDC9_17425</name>
</gene>